<protein>
    <submittedName>
        <fullName evidence="1">Uncharacterized protein</fullName>
    </submittedName>
</protein>
<proteinExistence type="predicted"/>
<evidence type="ECO:0000313" key="1">
    <source>
        <dbReference type="EMBL" id="BBC61332.1"/>
    </source>
</evidence>
<organism evidence="1 2">
    <name type="scientific">Melissococcus plutonius</name>
    <dbReference type="NCBI Taxonomy" id="33970"/>
    <lineage>
        <taxon>Bacteria</taxon>
        <taxon>Bacillati</taxon>
        <taxon>Bacillota</taxon>
        <taxon>Bacilli</taxon>
        <taxon>Lactobacillales</taxon>
        <taxon>Enterococcaceae</taxon>
        <taxon>Melissococcus</taxon>
    </lineage>
</organism>
<dbReference type="Proteomes" id="UP000269226">
    <property type="component" value="Chromosome"/>
</dbReference>
<sequence length="40" mass="4621">MSFDFLLPPVIALIKKGEEKEKPRNEVERLTCDMAISEKD</sequence>
<name>A0A2Z5Y357_9ENTE</name>
<dbReference type="EMBL" id="AP018492">
    <property type="protein sequence ID" value="BBC61332.1"/>
    <property type="molecule type" value="Genomic_DNA"/>
</dbReference>
<reference evidence="1 2" key="1">
    <citation type="submission" date="2018-01" db="EMBL/GenBank/DDBJ databases">
        <title>Whole genome sequence of Melissococcus plutonius DAT561.</title>
        <authorList>
            <person name="Okumura K."/>
            <person name="Takamatsu D."/>
            <person name="Okura M."/>
        </authorList>
    </citation>
    <scope>NUCLEOTIDE SEQUENCE [LARGE SCALE GENOMIC DNA]</scope>
    <source>
        <strain evidence="1 2">DAT561</strain>
    </source>
</reference>
<dbReference type="AlphaFoldDB" id="A0A2Z5Y357"/>
<gene>
    <name evidence="1" type="ORF">DAT561_1226</name>
</gene>
<accession>A0A2Z5Y357</accession>
<evidence type="ECO:0000313" key="2">
    <source>
        <dbReference type="Proteomes" id="UP000269226"/>
    </source>
</evidence>